<feature type="compositionally biased region" description="Basic and acidic residues" evidence="1">
    <location>
        <begin position="105"/>
        <end position="116"/>
    </location>
</feature>
<keyword evidence="2" id="KW-0732">Signal</keyword>
<organism evidence="3">
    <name type="scientific">Triticum urartu</name>
    <name type="common">Red wild einkorn</name>
    <name type="synonym">Crithodium urartu</name>
    <dbReference type="NCBI Taxonomy" id="4572"/>
    <lineage>
        <taxon>Eukaryota</taxon>
        <taxon>Viridiplantae</taxon>
        <taxon>Streptophyta</taxon>
        <taxon>Embryophyta</taxon>
        <taxon>Tracheophyta</taxon>
        <taxon>Spermatophyta</taxon>
        <taxon>Magnoliopsida</taxon>
        <taxon>Liliopsida</taxon>
        <taxon>Poales</taxon>
        <taxon>Poaceae</taxon>
        <taxon>BOP clade</taxon>
        <taxon>Pooideae</taxon>
        <taxon>Triticodae</taxon>
        <taxon>Triticeae</taxon>
        <taxon>Triticinae</taxon>
        <taxon>Triticum</taxon>
    </lineage>
</organism>
<proteinExistence type="predicted"/>
<feature type="compositionally biased region" description="Acidic residues" evidence="1">
    <location>
        <begin position="95"/>
        <end position="104"/>
    </location>
</feature>
<feature type="signal peptide" evidence="2">
    <location>
        <begin position="1"/>
        <end position="15"/>
    </location>
</feature>
<sequence length="223" mass="24394">MCWLAGSTVSWCVRTLSLHAACTSRHLREIVREPHPLVTAPHKPYPFQLSQIDAAASLLPLFLPPTRRPPPPAIPRPRCRHGLFKRHAPPWCEAGDQDPDEEEEIRAPQRWIDRCEVTTSSSGRGGAARLEIQSAHAPRGRGDAGNRGKGHQGRSCSAPVPKPPPGSLPPPSSRISPISTDTRRAGTEARFSGGSGNLQAESDPIDPSLQERRKERRQAMEMG</sequence>
<evidence type="ECO:0000256" key="2">
    <source>
        <dbReference type="SAM" id="SignalP"/>
    </source>
</evidence>
<accession>M7Z855</accession>
<dbReference type="AlphaFoldDB" id="M7Z855"/>
<dbReference type="EMBL" id="KD161399">
    <property type="protein sequence ID" value="EMS56197.1"/>
    <property type="molecule type" value="Genomic_DNA"/>
</dbReference>
<gene>
    <name evidence="3" type="ORF">TRIUR3_31676</name>
</gene>
<protein>
    <submittedName>
        <fullName evidence="3">Uncharacterized protein</fullName>
    </submittedName>
</protein>
<reference evidence="3" key="1">
    <citation type="journal article" date="2013" name="Nature">
        <title>Draft genome of the wheat A-genome progenitor Triticum urartu.</title>
        <authorList>
            <person name="Ling H.Q."/>
            <person name="Zhao S."/>
            <person name="Liu D."/>
            <person name="Wang J."/>
            <person name="Sun H."/>
            <person name="Zhang C."/>
            <person name="Fan H."/>
            <person name="Li D."/>
            <person name="Dong L."/>
            <person name="Tao Y."/>
            <person name="Gao C."/>
            <person name="Wu H."/>
            <person name="Li Y."/>
            <person name="Cui Y."/>
            <person name="Guo X."/>
            <person name="Zheng S."/>
            <person name="Wang B."/>
            <person name="Yu K."/>
            <person name="Liang Q."/>
            <person name="Yang W."/>
            <person name="Lou X."/>
            <person name="Chen J."/>
            <person name="Feng M."/>
            <person name="Jian J."/>
            <person name="Zhang X."/>
            <person name="Luo G."/>
            <person name="Jiang Y."/>
            <person name="Liu J."/>
            <person name="Wang Z."/>
            <person name="Sha Y."/>
            <person name="Zhang B."/>
            <person name="Wu H."/>
            <person name="Tang D."/>
            <person name="Shen Q."/>
            <person name="Xue P."/>
            <person name="Zou S."/>
            <person name="Wang X."/>
            <person name="Liu X."/>
            <person name="Wang F."/>
            <person name="Yang Y."/>
            <person name="An X."/>
            <person name="Dong Z."/>
            <person name="Zhang K."/>
            <person name="Zhang X."/>
            <person name="Luo M.C."/>
            <person name="Dvorak J."/>
            <person name="Tong Y."/>
            <person name="Wang J."/>
            <person name="Yang H."/>
            <person name="Li Z."/>
            <person name="Wang D."/>
            <person name="Zhang A."/>
            <person name="Wang J."/>
        </authorList>
    </citation>
    <scope>NUCLEOTIDE SEQUENCE</scope>
</reference>
<feature type="region of interest" description="Disordered" evidence="1">
    <location>
        <begin position="89"/>
        <end position="223"/>
    </location>
</feature>
<feature type="compositionally biased region" description="Basic and acidic residues" evidence="1">
    <location>
        <begin position="209"/>
        <end position="223"/>
    </location>
</feature>
<evidence type="ECO:0000313" key="3">
    <source>
        <dbReference type="EMBL" id="EMS56197.1"/>
    </source>
</evidence>
<name>M7Z855_TRIUA</name>
<feature type="chain" id="PRO_5011944852" evidence="2">
    <location>
        <begin position="16"/>
        <end position="223"/>
    </location>
</feature>
<evidence type="ECO:0000256" key="1">
    <source>
        <dbReference type="SAM" id="MobiDB-lite"/>
    </source>
</evidence>
<feature type="compositionally biased region" description="Pro residues" evidence="1">
    <location>
        <begin position="160"/>
        <end position="172"/>
    </location>
</feature>